<protein>
    <recommendedName>
        <fullName evidence="5">Peptidase</fullName>
    </recommendedName>
</protein>
<keyword evidence="4" id="KW-1185">Reference proteome</keyword>
<keyword evidence="1" id="KW-0479">Metal-binding</keyword>
<evidence type="ECO:0000256" key="2">
    <source>
        <dbReference type="ARBA" id="ARBA00022801"/>
    </source>
</evidence>
<dbReference type="KEGG" id="chya:V22_37220"/>
<dbReference type="EMBL" id="CP036316">
    <property type="protein sequence ID" value="QDT66455.1"/>
    <property type="molecule type" value="Genomic_DNA"/>
</dbReference>
<dbReference type="PANTHER" id="PTHR43808:SF17">
    <property type="entry name" value="PEPTIDASE M20"/>
    <property type="match status" value="1"/>
</dbReference>
<dbReference type="PANTHER" id="PTHR43808">
    <property type="entry name" value="ACETYLORNITHINE DEACETYLASE"/>
    <property type="match status" value="1"/>
</dbReference>
<dbReference type="InterPro" id="IPR036264">
    <property type="entry name" value="Bact_exopeptidase_dim_dom"/>
</dbReference>
<name>A0A517TDK6_9PLAN</name>
<dbReference type="Gene3D" id="3.40.630.10">
    <property type="entry name" value="Zn peptidases"/>
    <property type="match status" value="1"/>
</dbReference>
<accession>A0A517TDK6</accession>
<dbReference type="RefSeq" id="WP_145265552.1">
    <property type="nucleotide sequence ID" value="NZ_CP036316.1"/>
</dbReference>
<evidence type="ECO:0000313" key="3">
    <source>
        <dbReference type="EMBL" id="QDT66455.1"/>
    </source>
</evidence>
<reference evidence="3 4" key="1">
    <citation type="submission" date="2019-02" db="EMBL/GenBank/DDBJ databases">
        <title>Deep-cultivation of Planctomycetes and their phenomic and genomic characterization uncovers novel biology.</title>
        <authorList>
            <person name="Wiegand S."/>
            <person name="Jogler M."/>
            <person name="Boedeker C."/>
            <person name="Pinto D."/>
            <person name="Vollmers J."/>
            <person name="Rivas-Marin E."/>
            <person name="Kohn T."/>
            <person name="Peeters S.H."/>
            <person name="Heuer A."/>
            <person name="Rast P."/>
            <person name="Oberbeckmann S."/>
            <person name="Bunk B."/>
            <person name="Jeske O."/>
            <person name="Meyerdierks A."/>
            <person name="Storesund J.E."/>
            <person name="Kallscheuer N."/>
            <person name="Luecker S."/>
            <person name="Lage O.M."/>
            <person name="Pohl T."/>
            <person name="Merkel B.J."/>
            <person name="Hornburger P."/>
            <person name="Mueller R.-W."/>
            <person name="Bruemmer F."/>
            <person name="Labrenz M."/>
            <person name="Spormann A.M."/>
            <person name="Op den Camp H."/>
            <person name="Overmann J."/>
            <person name="Amann R."/>
            <person name="Jetten M.S.M."/>
            <person name="Mascher T."/>
            <person name="Medema M.H."/>
            <person name="Devos D.P."/>
            <person name="Kaster A.-K."/>
            <person name="Ovreas L."/>
            <person name="Rohde M."/>
            <person name="Galperin M.Y."/>
            <person name="Jogler C."/>
        </authorList>
    </citation>
    <scope>NUCLEOTIDE SEQUENCE [LARGE SCALE GENOMIC DNA]</scope>
    <source>
        <strain evidence="3 4">V22</strain>
    </source>
</reference>
<keyword evidence="2" id="KW-0378">Hydrolase</keyword>
<dbReference type="GO" id="GO:0016787">
    <property type="term" value="F:hydrolase activity"/>
    <property type="evidence" value="ECO:0007669"/>
    <property type="project" value="UniProtKB-KW"/>
</dbReference>
<dbReference type="OrthoDB" id="9776600at2"/>
<sequence>MATEVQAEEEPLSPVAALPDKLAPLREEILANLVMLGQIPAPGREEDDRVRYLLDRFVEQGLPEVGPDEFGNGVGFLPGKTGEKTVLVVSHLDTIIPKNVDHDLSVHAERVVGPGVSDNALGAAIVAMLPTCLQKLGIELNCNLQLLGSVQSLNRGNHGGLRFFLDNSPRQYNYGICLEGVELGRLNYFSIGTIRGDVACDVRPIESRSYGSESAIVVLNYIINRILRIEVPTRPYTKIRLSQVFAGISYDVEPEHAMLGFEVNSHSDYMIERVESQIQDIVAEIGARHAVEAKLDVFFRRQAGGLPFSHPLVKSTLGVMEELGIRPDQGHSPSELSEFISRGIPAITLGISRGKKNHNEPDYVAIDPILQGVAQVIGTLLAIDAGKADEPIV</sequence>
<evidence type="ECO:0000313" key="4">
    <source>
        <dbReference type="Proteomes" id="UP000319976"/>
    </source>
</evidence>
<evidence type="ECO:0008006" key="5">
    <source>
        <dbReference type="Google" id="ProtNLM"/>
    </source>
</evidence>
<evidence type="ECO:0000256" key="1">
    <source>
        <dbReference type="ARBA" id="ARBA00022723"/>
    </source>
</evidence>
<dbReference type="SUPFAM" id="SSF53187">
    <property type="entry name" value="Zn-dependent exopeptidases"/>
    <property type="match status" value="1"/>
</dbReference>
<dbReference type="SUPFAM" id="SSF55031">
    <property type="entry name" value="Bacterial exopeptidase dimerisation domain"/>
    <property type="match status" value="1"/>
</dbReference>
<dbReference type="Gene3D" id="3.30.70.360">
    <property type="match status" value="1"/>
</dbReference>
<dbReference type="AlphaFoldDB" id="A0A517TDK6"/>
<dbReference type="Proteomes" id="UP000319976">
    <property type="component" value="Chromosome"/>
</dbReference>
<organism evidence="3 4">
    <name type="scientific">Calycomorphotria hydatis</name>
    <dbReference type="NCBI Taxonomy" id="2528027"/>
    <lineage>
        <taxon>Bacteria</taxon>
        <taxon>Pseudomonadati</taxon>
        <taxon>Planctomycetota</taxon>
        <taxon>Planctomycetia</taxon>
        <taxon>Planctomycetales</taxon>
        <taxon>Planctomycetaceae</taxon>
        <taxon>Calycomorphotria</taxon>
    </lineage>
</organism>
<gene>
    <name evidence="3" type="ORF">V22_37220</name>
</gene>
<dbReference type="InterPro" id="IPR050072">
    <property type="entry name" value="Peptidase_M20A"/>
</dbReference>
<proteinExistence type="predicted"/>